<protein>
    <submittedName>
        <fullName evidence="6">Radical SAM protein</fullName>
    </submittedName>
</protein>
<dbReference type="GO" id="GO:0051536">
    <property type="term" value="F:iron-sulfur cluster binding"/>
    <property type="evidence" value="ECO:0007669"/>
    <property type="project" value="UniProtKB-KW"/>
</dbReference>
<evidence type="ECO:0000313" key="7">
    <source>
        <dbReference type="Proteomes" id="UP000466864"/>
    </source>
</evidence>
<dbReference type="Pfam" id="PF04055">
    <property type="entry name" value="Radical_SAM"/>
    <property type="match status" value="1"/>
</dbReference>
<dbReference type="GO" id="GO:0003824">
    <property type="term" value="F:catalytic activity"/>
    <property type="evidence" value="ECO:0007669"/>
    <property type="project" value="InterPro"/>
</dbReference>
<proteinExistence type="predicted"/>
<dbReference type="GO" id="GO:0046872">
    <property type="term" value="F:metal ion binding"/>
    <property type="evidence" value="ECO:0007669"/>
    <property type="project" value="UniProtKB-KW"/>
</dbReference>
<dbReference type="AlphaFoldDB" id="A0A7X2P8P1"/>
<dbReference type="InterPro" id="IPR058240">
    <property type="entry name" value="rSAM_sf"/>
</dbReference>
<keyword evidence="3" id="KW-0408">Iron</keyword>
<evidence type="ECO:0000259" key="5">
    <source>
        <dbReference type="PROSITE" id="PS51918"/>
    </source>
</evidence>
<keyword evidence="4" id="KW-0411">Iron-sulfur</keyword>
<dbReference type="Pfam" id="PF13186">
    <property type="entry name" value="SPASM"/>
    <property type="match status" value="1"/>
</dbReference>
<gene>
    <name evidence="6" type="ORF">FYJ60_08035</name>
</gene>
<dbReference type="InterPro" id="IPR013785">
    <property type="entry name" value="Aldolase_TIM"/>
</dbReference>
<dbReference type="InterPro" id="IPR007197">
    <property type="entry name" value="rSAM"/>
</dbReference>
<reference evidence="6 7" key="1">
    <citation type="submission" date="2019-08" db="EMBL/GenBank/DDBJ databases">
        <title>In-depth cultivation of the pig gut microbiome towards novel bacterial diversity and tailored functional studies.</title>
        <authorList>
            <person name="Wylensek D."/>
            <person name="Hitch T.C.A."/>
            <person name="Clavel T."/>
        </authorList>
    </citation>
    <scope>NUCLEOTIDE SEQUENCE [LARGE SCALE GENOMIC DNA]</scope>
    <source>
        <strain evidence="6 7">Oil+RF-744-WCA-WT-13</strain>
    </source>
</reference>
<keyword evidence="7" id="KW-1185">Reference proteome</keyword>
<organism evidence="6 7">
    <name type="scientific">Bilifractor porci</name>
    <dbReference type="NCBI Taxonomy" id="2606636"/>
    <lineage>
        <taxon>Bacteria</taxon>
        <taxon>Bacillati</taxon>
        <taxon>Bacillota</taxon>
        <taxon>Clostridia</taxon>
        <taxon>Lachnospirales</taxon>
        <taxon>Lachnospiraceae</taxon>
        <taxon>Bilifractor</taxon>
    </lineage>
</organism>
<keyword evidence="1" id="KW-0949">S-adenosyl-L-methionine</keyword>
<dbReference type="PANTHER" id="PTHR43524:SF1">
    <property type="entry name" value="RADICAL SAM SUPERFAMILY PROTEIN"/>
    <property type="match status" value="1"/>
</dbReference>
<dbReference type="PANTHER" id="PTHR43524">
    <property type="entry name" value="RADICAL SAM SUPERFAMILY PROTEIN"/>
    <property type="match status" value="1"/>
</dbReference>
<evidence type="ECO:0000313" key="6">
    <source>
        <dbReference type="EMBL" id="MST82262.1"/>
    </source>
</evidence>
<keyword evidence="2" id="KW-0479">Metal-binding</keyword>
<dbReference type="CDD" id="cd21128">
    <property type="entry name" value="SPASM_rSAM"/>
    <property type="match status" value="1"/>
</dbReference>
<comment type="caution">
    <text evidence="6">The sequence shown here is derived from an EMBL/GenBank/DDBJ whole genome shotgun (WGS) entry which is preliminary data.</text>
</comment>
<name>A0A7X2P8P1_9FIRM</name>
<dbReference type="PROSITE" id="PS51918">
    <property type="entry name" value="RADICAL_SAM"/>
    <property type="match status" value="1"/>
</dbReference>
<evidence type="ECO:0000256" key="2">
    <source>
        <dbReference type="ARBA" id="ARBA00022723"/>
    </source>
</evidence>
<sequence>MPNKIVHAAERKAFEIALDQVIKTANKEDGYLKIIDVASKFLGDTWRPEAFENLKNNFKPGMKWPNFFDRVLRDVDPEVVKGLFLSFGFETGYIGYHETQKNVKKYGINIPWVILFDPTSACNLHCTGCWASEYSRTLNLSYEDMDKIVTEGKALGTHGYVLTGGEPLIRKKDIVSLAKKHKDCGFMIFTNGTLVDQQFCDDMRECKNIVLSMSVEGLDDATDARRGKGVFAKIMSTMDLLRKNKLPYGTSICYTSANYKAVTSDEFLDFLIDKGVLFSWYFHFMPVGNDATMDLVPTPEQREYMYHRIREVRGYQGGKEIFLMDFQNDGEWVSGCIAGGKAYCHINPRGDVEPCVFIHYSSANIHDKSLLECLQQPLFKAYHQQQPFNENLLQPCPFLENPNKLRAMVEETGAKSTDMLDPESVEHLTDKVEDYAKNWAPVAEKLWSSNHPDYKAHTSSHAE</sequence>
<dbReference type="Proteomes" id="UP000466864">
    <property type="component" value="Unassembled WGS sequence"/>
</dbReference>
<dbReference type="SUPFAM" id="SSF102114">
    <property type="entry name" value="Radical SAM enzymes"/>
    <property type="match status" value="1"/>
</dbReference>
<evidence type="ECO:0000256" key="1">
    <source>
        <dbReference type="ARBA" id="ARBA00022691"/>
    </source>
</evidence>
<dbReference type="SFLD" id="SFLDG01067">
    <property type="entry name" value="SPASM/twitch_domain_containing"/>
    <property type="match status" value="1"/>
</dbReference>
<dbReference type="SFLD" id="SFLDS00029">
    <property type="entry name" value="Radical_SAM"/>
    <property type="match status" value="1"/>
</dbReference>
<evidence type="ECO:0000256" key="3">
    <source>
        <dbReference type="ARBA" id="ARBA00023004"/>
    </source>
</evidence>
<dbReference type="EMBL" id="VUMV01000005">
    <property type="protein sequence ID" value="MST82262.1"/>
    <property type="molecule type" value="Genomic_DNA"/>
</dbReference>
<accession>A0A7X2P8P1</accession>
<evidence type="ECO:0000256" key="4">
    <source>
        <dbReference type="ARBA" id="ARBA00023014"/>
    </source>
</evidence>
<dbReference type="RefSeq" id="WP_154458172.1">
    <property type="nucleotide sequence ID" value="NZ_VUMV01000005.1"/>
</dbReference>
<dbReference type="CDD" id="cd01335">
    <property type="entry name" value="Radical_SAM"/>
    <property type="match status" value="1"/>
</dbReference>
<dbReference type="InterPro" id="IPR023885">
    <property type="entry name" value="4Fe4S-binding_SPASM_dom"/>
</dbReference>
<dbReference type="Gene3D" id="3.20.20.70">
    <property type="entry name" value="Aldolase class I"/>
    <property type="match status" value="1"/>
</dbReference>
<feature type="domain" description="Radical SAM core" evidence="5">
    <location>
        <begin position="105"/>
        <end position="319"/>
    </location>
</feature>